<dbReference type="OrthoDB" id="793431at2"/>
<name>A0A6I4I394_9SPHI</name>
<dbReference type="AlphaFoldDB" id="A0A6I4I394"/>
<protein>
    <submittedName>
        <fullName evidence="1">Uncharacterized protein</fullName>
    </submittedName>
</protein>
<comment type="caution">
    <text evidence="1">The sequence shown here is derived from an EMBL/GenBank/DDBJ whole genome shotgun (WGS) entry which is preliminary data.</text>
</comment>
<proteinExistence type="predicted"/>
<evidence type="ECO:0000313" key="1">
    <source>
        <dbReference type="EMBL" id="MVN89605.1"/>
    </source>
</evidence>
<keyword evidence="2" id="KW-1185">Reference proteome</keyword>
<dbReference type="EMBL" id="WQLA01000001">
    <property type="protein sequence ID" value="MVN89605.1"/>
    <property type="molecule type" value="Genomic_DNA"/>
</dbReference>
<dbReference type="Proteomes" id="UP000434850">
    <property type="component" value="Unassembled WGS sequence"/>
</dbReference>
<reference evidence="1 2" key="1">
    <citation type="submission" date="2019-12" db="EMBL/GenBank/DDBJ databases">
        <title>Mucilaginibacter sp. HME9299 genome sequencing and assembly.</title>
        <authorList>
            <person name="Kang H."/>
            <person name="Kim H."/>
            <person name="Joh K."/>
        </authorList>
    </citation>
    <scope>NUCLEOTIDE SEQUENCE [LARGE SCALE GENOMIC DNA]</scope>
    <source>
        <strain evidence="1 2">HME9299</strain>
    </source>
</reference>
<organism evidence="1 2">
    <name type="scientific">Mucilaginibacter aquatilis</name>
    <dbReference type="NCBI Taxonomy" id="1517760"/>
    <lineage>
        <taxon>Bacteria</taxon>
        <taxon>Pseudomonadati</taxon>
        <taxon>Bacteroidota</taxon>
        <taxon>Sphingobacteriia</taxon>
        <taxon>Sphingobacteriales</taxon>
        <taxon>Sphingobacteriaceae</taxon>
        <taxon>Mucilaginibacter</taxon>
    </lineage>
</organism>
<dbReference type="RefSeq" id="WP_157539405.1">
    <property type="nucleotide sequence ID" value="NZ_WQLA01000001.1"/>
</dbReference>
<evidence type="ECO:0000313" key="2">
    <source>
        <dbReference type="Proteomes" id="UP000434850"/>
    </source>
</evidence>
<gene>
    <name evidence="1" type="ORF">GO816_00530</name>
</gene>
<accession>A0A6I4I394</accession>
<sequence>MIQKYFKTITGELSISIPEKLDEISLGQLMALQSASKLSDLDAIQILSGVPLENLKQVQDFNDFEEFNETVATLALQISSLYNSNQIPDDVTFNIDNKLKKVKVFKNLSIEPAGAFMAARDIIVEEMTRHAASNNDEDWQQSFTPSLKACSLILANYFYCRATQLPYDEELAEQFATEIEKQPITTILPIAKYFFLSYPNLSKPKTGFWHRLRRLWNRGLALKILKSSGTSTQLMHWPEAI</sequence>